<dbReference type="GO" id="GO:0016020">
    <property type="term" value="C:membrane"/>
    <property type="evidence" value="ECO:0007669"/>
    <property type="project" value="TreeGrafter"/>
</dbReference>
<dbReference type="Pfam" id="PF00487">
    <property type="entry name" value="FA_desaturase"/>
    <property type="match status" value="1"/>
</dbReference>
<dbReference type="KEGG" id="anf:AQPE_2632"/>
<name>A0A5K7SA78_9BACT</name>
<keyword evidence="1" id="KW-1133">Transmembrane helix</keyword>
<proteinExistence type="predicted"/>
<evidence type="ECO:0000313" key="3">
    <source>
        <dbReference type="EMBL" id="BBE18470.1"/>
    </source>
</evidence>
<organism evidence="3 4">
    <name type="scientific">Aquipluma nitroreducens</name>
    <dbReference type="NCBI Taxonomy" id="2010828"/>
    <lineage>
        <taxon>Bacteria</taxon>
        <taxon>Pseudomonadati</taxon>
        <taxon>Bacteroidota</taxon>
        <taxon>Bacteroidia</taxon>
        <taxon>Marinilabiliales</taxon>
        <taxon>Prolixibacteraceae</taxon>
        <taxon>Aquipluma</taxon>
    </lineage>
</organism>
<dbReference type="PANTHER" id="PTHR19353:SF73">
    <property type="entry name" value="FATTY ACID DESATURASE"/>
    <property type="match status" value="1"/>
</dbReference>
<dbReference type="InterPro" id="IPR005804">
    <property type="entry name" value="FA_desaturase_dom"/>
</dbReference>
<reference evidence="3" key="1">
    <citation type="journal article" date="2020" name="Int. J. Syst. Evol. Microbiol.">
        <title>Aquipluma nitroreducens gen. nov. sp. nov., a novel facultatively anaerobic bacterium isolated from a freshwater lake.</title>
        <authorList>
            <person name="Watanabe M."/>
            <person name="Kojima H."/>
            <person name="Fukui M."/>
        </authorList>
    </citation>
    <scope>NUCLEOTIDE SEQUENCE</scope>
    <source>
        <strain evidence="3">MeG22</strain>
    </source>
</reference>
<dbReference type="GO" id="GO:0006629">
    <property type="term" value="P:lipid metabolic process"/>
    <property type="evidence" value="ECO:0007669"/>
    <property type="project" value="InterPro"/>
</dbReference>
<feature type="transmembrane region" description="Helical" evidence="1">
    <location>
        <begin position="57"/>
        <end position="77"/>
    </location>
</feature>
<dbReference type="EMBL" id="AP018694">
    <property type="protein sequence ID" value="BBE18470.1"/>
    <property type="molecule type" value="Genomic_DNA"/>
</dbReference>
<dbReference type="AlphaFoldDB" id="A0A5K7SA78"/>
<keyword evidence="1" id="KW-0812">Transmembrane</keyword>
<sequence length="238" mass="28250">MFFGILAFTPYDKWHNQHMRHHGSVGNLDKRGVGDVWTMTKEEYLSSNKWNRLKYRIYRNPLVLFGIGSLYVFLIQNRLTQSGMTRKEIVNVWLTNAALSILFLVMGLTIGFGTFVIIQLSILYIAAISGLWLFYLQHQYEEVNWFRNKDWNYRKVALEGSSFVKFPKLLQWFSGNIGFHHIHHLNSRIPNYYLNNCFRENTVFNEVKPVTFLMSLRSLKLRLWDEQIQKMVTFSGRH</sequence>
<dbReference type="GO" id="GO:0016717">
    <property type="term" value="F:oxidoreductase activity, acting on paired donors, with oxidation of a pair of donors resulting in the reduction of molecular oxygen to two molecules of water"/>
    <property type="evidence" value="ECO:0007669"/>
    <property type="project" value="TreeGrafter"/>
</dbReference>
<dbReference type="Proteomes" id="UP001193389">
    <property type="component" value="Chromosome"/>
</dbReference>
<dbReference type="PANTHER" id="PTHR19353">
    <property type="entry name" value="FATTY ACID DESATURASE 2"/>
    <property type="match status" value="1"/>
</dbReference>
<evidence type="ECO:0000259" key="2">
    <source>
        <dbReference type="Pfam" id="PF00487"/>
    </source>
</evidence>
<feature type="transmembrane region" description="Helical" evidence="1">
    <location>
        <begin position="89"/>
        <end position="110"/>
    </location>
</feature>
<keyword evidence="4" id="KW-1185">Reference proteome</keyword>
<protein>
    <submittedName>
        <fullName evidence="3">Fatty-acid desaturase</fullName>
    </submittedName>
</protein>
<evidence type="ECO:0000313" key="4">
    <source>
        <dbReference type="Proteomes" id="UP001193389"/>
    </source>
</evidence>
<feature type="domain" description="Fatty acid desaturase" evidence="2">
    <location>
        <begin position="2"/>
        <end position="200"/>
    </location>
</feature>
<evidence type="ECO:0000256" key="1">
    <source>
        <dbReference type="SAM" id="Phobius"/>
    </source>
</evidence>
<dbReference type="InterPro" id="IPR012171">
    <property type="entry name" value="Fatty_acid_desaturase"/>
</dbReference>
<accession>A0A5K7SA78</accession>
<keyword evidence="1" id="KW-0472">Membrane</keyword>
<gene>
    <name evidence="3" type="ORF">AQPE_2632</name>
</gene>
<feature type="transmembrane region" description="Helical" evidence="1">
    <location>
        <begin position="116"/>
        <end position="136"/>
    </location>
</feature>